<comment type="caution">
    <text evidence="2">The sequence shown here is derived from an EMBL/GenBank/DDBJ whole genome shotgun (WGS) entry which is preliminary data.</text>
</comment>
<reference evidence="2 3" key="1">
    <citation type="submission" date="2018-03" db="EMBL/GenBank/DDBJ databases">
        <title>Genome assembly of novel Miniimonas species PCH200.</title>
        <authorList>
            <person name="Thakur V."/>
            <person name="Kumar V."/>
            <person name="Singh D."/>
        </authorList>
    </citation>
    <scope>NUCLEOTIDE SEQUENCE [LARGE SCALE GENOMIC DNA]</scope>
    <source>
        <strain evidence="2 3">PCH200</strain>
    </source>
</reference>
<evidence type="ECO:0000313" key="2">
    <source>
        <dbReference type="EMBL" id="PWD52241.1"/>
    </source>
</evidence>
<dbReference type="InterPro" id="IPR014719">
    <property type="entry name" value="Ribosomal_bL12_C/ClpS-like"/>
</dbReference>
<organism evidence="2 3">
    <name type="scientific">Serinibacter arcticus</name>
    <dbReference type="NCBI Taxonomy" id="1655435"/>
    <lineage>
        <taxon>Bacteria</taxon>
        <taxon>Bacillati</taxon>
        <taxon>Actinomycetota</taxon>
        <taxon>Actinomycetes</taxon>
        <taxon>Micrococcales</taxon>
        <taxon>Beutenbergiaceae</taxon>
        <taxon>Serinibacter</taxon>
    </lineage>
</organism>
<proteinExistence type="predicted"/>
<dbReference type="EMBL" id="PYHR01000002">
    <property type="protein sequence ID" value="PWD52241.1"/>
    <property type="molecule type" value="Genomic_DNA"/>
</dbReference>
<sequence length="70" mass="7453">MAARPAGGGSADATDAPAWGSAVAGYQPSERVYTALLAGRKIEAIKIVREETSWGLAEAKNFVDRFERTL</sequence>
<evidence type="ECO:0000259" key="1">
    <source>
        <dbReference type="Pfam" id="PF00542"/>
    </source>
</evidence>
<name>A0A2U1ZZ39_9MICO</name>
<keyword evidence="3" id="KW-1185">Reference proteome</keyword>
<dbReference type="AlphaFoldDB" id="A0A2U1ZZ39"/>
<dbReference type="GO" id="GO:0006412">
    <property type="term" value="P:translation"/>
    <property type="evidence" value="ECO:0007669"/>
    <property type="project" value="InterPro"/>
</dbReference>
<protein>
    <recommendedName>
        <fullName evidence="1">Large ribosomal subunit protein bL12 C-terminal domain-containing protein</fullName>
    </recommendedName>
</protein>
<dbReference type="Proteomes" id="UP000245166">
    <property type="component" value="Unassembled WGS sequence"/>
</dbReference>
<dbReference type="Pfam" id="PF00542">
    <property type="entry name" value="Ribosomal_L12"/>
    <property type="match status" value="1"/>
</dbReference>
<gene>
    <name evidence="2" type="ORF">C8046_00195</name>
</gene>
<dbReference type="SUPFAM" id="SSF54736">
    <property type="entry name" value="ClpS-like"/>
    <property type="match status" value="1"/>
</dbReference>
<dbReference type="Gene3D" id="3.30.1390.10">
    <property type="match status" value="1"/>
</dbReference>
<evidence type="ECO:0000313" key="3">
    <source>
        <dbReference type="Proteomes" id="UP000245166"/>
    </source>
</evidence>
<dbReference type="GO" id="GO:0003735">
    <property type="term" value="F:structural constituent of ribosome"/>
    <property type="evidence" value="ECO:0007669"/>
    <property type="project" value="InterPro"/>
</dbReference>
<feature type="domain" description="Large ribosomal subunit protein bL12 C-terminal" evidence="1">
    <location>
        <begin position="39"/>
        <end position="67"/>
    </location>
</feature>
<dbReference type="InterPro" id="IPR013823">
    <property type="entry name" value="Ribosomal_bL12_C"/>
</dbReference>
<accession>A0A2U1ZZ39</accession>